<comment type="caution">
    <text evidence="3">The sequence shown here is derived from an EMBL/GenBank/DDBJ whole genome shotgun (WGS) entry which is preliminary data.</text>
</comment>
<name>A0A2J7PWP6_9NEOP</name>
<dbReference type="PANTHER" id="PTHR15895">
    <property type="entry name" value="IMMEDIATE EARLY RESPONSE GENE"/>
    <property type="match status" value="1"/>
</dbReference>
<dbReference type="Proteomes" id="UP000235965">
    <property type="component" value="Unassembled WGS sequence"/>
</dbReference>
<evidence type="ECO:0000256" key="1">
    <source>
        <dbReference type="ARBA" id="ARBA00006186"/>
    </source>
</evidence>
<comment type="similarity">
    <text evidence="1">Belongs to the IER family.</text>
</comment>
<organism evidence="3 4">
    <name type="scientific">Cryptotermes secundus</name>
    <dbReference type="NCBI Taxonomy" id="105785"/>
    <lineage>
        <taxon>Eukaryota</taxon>
        <taxon>Metazoa</taxon>
        <taxon>Ecdysozoa</taxon>
        <taxon>Arthropoda</taxon>
        <taxon>Hexapoda</taxon>
        <taxon>Insecta</taxon>
        <taxon>Pterygota</taxon>
        <taxon>Neoptera</taxon>
        <taxon>Polyneoptera</taxon>
        <taxon>Dictyoptera</taxon>
        <taxon>Blattodea</taxon>
        <taxon>Blattoidea</taxon>
        <taxon>Termitoidae</taxon>
        <taxon>Kalotermitidae</taxon>
        <taxon>Cryptotermitinae</taxon>
        <taxon>Cryptotermes</taxon>
    </lineage>
</organism>
<protein>
    <recommendedName>
        <fullName evidence="5">Immediate early response gene 5-like protein</fullName>
    </recommendedName>
</protein>
<feature type="region of interest" description="Disordered" evidence="2">
    <location>
        <begin position="145"/>
        <end position="206"/>
    </location>
</feature>
<reference evidence="3 4" key="1">
    <citation type="submission" date="2017-12" db="EMBL/GenBank/DDBJ databases">
        <title>Hemimetabolous genomes reveal molecular basis of termite eusociality.</title>
        <authorList>
            <person name="Harrison M.C."/>
            <person name="Jongepier E."/>
            <person name="Robertson H.M."/>
            <person name="Arning N."/>
            <person name="Bitard-Feildel T."/>
            <person name="Chao H."/>
            <person name="Childers C.P."/>
            <person name="Dinh H."/>
            <person name="Doddapaneni H."/>
            <person name="Dugan S."/>
            <person name="Gowin J."/>
            <person name="Greiner C."/>
            <person name="Han Y."/>
            <person name="Hu H."/>
            <person name="Hughes D.S.T."/>
            <person name="Huylmans A.-K."/>
            <person name="Kemena C."/>
            <person name="Kremer L.P.M."/>
            <person name="Lee S.L."/>
            <person name="Lopez-Ezquerra A."/>
            <person name="Mallet L."/>
            <person name="Monroy-Kuhn J.M."/>
            <person name="Moser A."/>
            <person name="Murali S.C."/>
            <person name="Muzny D.M."/>
            <person name="Otani S."/>
            <person name="Piulachs M.-D."/>
            <person name="Poelchau M."/>
            <person name="Qu J."/>
            <person name="Schaub F."/>
            <person name="Wada-Katsumata A."/>
            <person name="Worley K.C."/>
            <person name="Xie Q."/>
            <person name="Ylla G."/>
            <person name="Poulsen M."/>
            <person name="Gibbs R.A."/>
            <person name="Schal C."/>
            <person name="Richards S."/>
            <person name="Belles X."/>
            <person name="Korb J."/>
            <person name="Bornberg-Bauer E."/>
        </authorList>
    </citation>
    <scope>NUCLEOTIDE SEQUENCE [LARGE SCALE GENOMIC DNA]</scope>
    <source>
        <tissue evidence="3">Whole body</tissue>
    </source>
</reference>
<evidence type="ECO:0008006" key="5">
    <source>
        <dbReference type="Google" id="ProtNLM"/>
    </source>
</evidence>
<dbReference type="Pfam" id="PF05760">
    <property type="entry name" value="IER"/>
    <property type="match status" value="1"/>
</dbReference>
<gene>
    <name evidence="3" type="ORF">B7P43_G13998</name>
</gene>
<proteinExistence type="inferred from homology"/>
<dbReference type="EMBL" id="NEVH01020869">
    <property type="protein sequence ID" value="PNF20752.1"/>
    <property type="molecule type" value="Genomic_DNA"/>
</dbReference>
<dbReference type="AlphaFoldDB" id="A0A2J7PWP6"/>
<feature type="compositionally biased region" description="Polar residues" evidence="2">
    <location>
        <begin position="109"/>
        <end position="126"/>
    </location>
</feature>
<feature type="compositionally biased region" description="Polar residues" evidence="2">
    <location>
        <begin position="68"/>
        <end position="81"/>
    </location>
</feature>
<keyword evidence="4" id="KW-1185">Reference proteome</keyword>
<dbReference type="InterPro" id="IPR008653">
    <property type="entry name" value="IER"/>
</dbReference>
<dbReference type="InParanoid" id="A0A2J7PWP6"/>
<evidence type="ECO:0000313" key="4">
    <source>
        <dbReference type="Proteomes" id="UP000235965"/>
    </source>
</evidence>
<feature type="compositionally biased region" description="Basic residues" evidence="2">
    <location>
        <begin position="181"/>
        <end position="193"/>
    </location>
</feature>
<dbReference type="OrthoDB" id="6358394at2759"/>
<evidence type="ECO:0000256" key="2">
    <source>
        <dbReference type="SAM" id="MobiDB-lite"/>
    </source>
</evidence>
<accession>A0A2J7PWP6</accession>
<sequence length="250" mass="28118">MFQSQQRGGYTSTTCEAERLMNISLTKLAESRKQRGGVSLHKHLMVVKVLKKARCIFKEELYNMVQSQRRGGYTSTTATTPQDQQQQDDCEHNYDDNGLVDFTPEEAGTGSSQYTTPHSEDASSGVNHLQLSASCVRCADNIPPSLPSYEDDKENQPRPSYHTIPASPQSDKSPAHGDRVLRHRRRRRQRRRTWNATSTSSPRCPKRRINFDECETEEADLTPGQVDIGSSQHKTTSTIPPKCAKICCMS</sequence>
<evidence type="ECO:0000313" key="3">
    <source>
        <dbReference type="EMBL" id="PNF20752.1"/>
    </source>
</evidence>
<feature type="region of interest" description="Disordered" evidence="2">
    <location>
        <begin position="68"/>
        <end position="126"/>
    </location>
</feature>